<evidence type="ECO:0000313" key="5">
    <source>
        <dbReference type="Proteomes" id="UP001373714"/>
    </source>
</evidence>
<dbReference type="PRINTS" id="PR00837">
    <property type="entry name" value="V5TPXLIKE"/>
</dbReference>
<dbReference type="Gene3D" id="3.40.33.10">
    <property type="entry name" value="CAP"/>
    <property type="match status" value="1"/>
</dbReference>
<gene>
    <name evidence="4" type="ORF">TWF730_009012</name>
</gene>
<comment type="caution">
    <text evidence="4">The sequence shown here is derived from an EMBL/GenBank/DDBJ whole genome shotgun (WGS) entry which is preliminary data.</text>
</comment>
<dbReference type="PANTHER" id="PTHR10334">
    <property type="entry name" value="CYSTEINE-RICH SECRETORY PROTEIN-RELATED"/>
    <property type="match status" value="1"/>
</dbReference>
<feature type="region of interest" description="Disordered" evidence="1">
    <location>
        <begin position="233"/>
        <end position="275"/>
    </location>
</feature>
<dbReference type="AlphaFoldDB" id="A0AAV9V0E2"/>
<name>A0AAV9V0E2_9PEZI</name>
<dbReference type="SUPFAM" id="SSF55797">
    <property type="entry name" value="PR-1-like"/>
    <property type="match status" value="1"/>
</dbReference>
<dbReference type="Proteomes" id="UP001373714">
    <property type="component" value="Unassembled WGS sequence"/>
</dbReference>
<feature type="domain" description="SCP" evidence="3">
    <location>
        <begin position="70"/>
        <end position="199"/>
    </location>
</feature>
<organism evidence="4 5">
    <name type="scientific">Orbilia blumenaviensis</name>
    <dbReference type="NCBI Taxonomy" id="1796055"/>
    <lineage>
        <taxon>Eukaryota</taxon>
        <taxon>Fungi</taxon>
        <taxon>Dikarya</taxon>
        <taxon>Ascomycota</taxon>
        <taxon>Pezizomycotina</taxon>
        <taxon>Orbiliomycetes</taxon>
        <taxon>Orbiliales</taxon>
        <taxon>Orbiliaceae</taxon>
        <taxon>Orbilia</taxon>
    </lineage>
</organism>
<dbReference type="EMBL" id="JAVHNS010000006">
    <property type="protein sequence ID" value="KAK6352182.1"/>
    <property type="molecule type" value="Genomic_DNA"/>
</dbReference>
<dbReference type="InterPro" id="IPR014044">
    <property type="entry name" value="CAP_dom"/>
</dbReference>
<dbReference type="SMART" id="SM00198">
    <property type="entry name" value="SCP"/>
    <property type="match status" value="1"/>
</dbReference>
<feature type="region of interest" description="Disordered" evidence="1">
    <location>
        <begin position="307"/>
        <end position="335"/>
    </location>
</feature>
<evidence type="ECO:0000256" key="1">
    <source>
        <dbReference type="SAM" id="MobiDB-lite"/>
    </source>
</evidence>
<feature type="chain" id="PRO_5043855338" description="SCP domain-containing protein" evidence="2">
    <location>
        <begin position="18"/>
        <end position="379"/>
    </location>
</feature>
<reference evidence="4 5" key="1">
    <citation type="submission" date="2019-10" db="EMBL/GenBank/DDBJ databases">
        <authorList>
            <person name="Palmer J.M."/>
        </authorList>
    </citation>
    <scope>NUCLEOTIDE SEQUENCE [LARGE SCALE GENOMIC DNA]</scope>
    <source>
        <strain evidence="4 5">TWF730</strain>
    </source>
</reference>
<feature type="compositionally biased region" description="Low complexity" evidence="1">
    <location>
        <begin position="233"/>
        <end position="249"/>
    </location>
</feature>
<feature type="compositionally biased region" description="Polar residues" evidence="1">
    <location>
        <begin position="311"/>
        <end position="331"/>
    </location>
</feature>
<proteinExistence type="predicted"/>
<dbReference type="InterPro" id="IPR001283">
    <property type="entry name" value="CRISP-related"/>
</dbReference>
<evidence type="ECO:0000259" key="3">
    <source>
        <dbReference type="SMART" id="SM00198"/>
    </source>
</evidence>
<accession>A0AAV9V0E2</accession>
<dbReference type="InterPro" id="IPR035940">
    <property type="entry name" value="CAP_sf"/>
</dbReference>
<feature type="region of interest" description="Disordered" evidence="1">
    <location>
        <begin position="41"/>
        <end position="64"/>
    </location>
</feature>
<feature type="signal peptide" evidence="2">
    <location>
        <begin position="1"/>
        <end position="17"/>
    </location>
</feature>
<keyword evidence="2" id="KW-0732">Signal</keyword>
<protein>
    <recommendedName>
        <fullName evidence="3">SCP domain-containing protein</fullName>
    </recommendedName>
</protein>
<evidence type="ECO:0000256" key="2">
    <source>
        <dbReference type="SAM" id="SignalP"/>
    </source>
</evidence>
<sequence length="379" mass="43252">MIMKLSLLSTFLAGASTLALSSIELTPAGSRNLIERSVASGPEYYSGQPNQPPKSYQPPSNTNGFVPESEYRDALLRVHNDVRAAHGVSALTWSRDLVNYAMANSPSCEGYGHSYSLQQDGIGENILYGQSTPQQMVKELWYENELKLYNFNRQGYSVSTGHLTQMIWKATTEVGCMVRKCAFGTYVKCDYREKGNISGQFEQNCNAPKTGYRQSTPAYPNDRNYQSIQSYRNYQSSSNRSYRTYQSNSQNYRNHKTSQKVQSYERYKPTNRNQKYQSYNYYAKRNDEKGNNYMNLGSYSQKENCKKAGAANSTSSAHLQPETPNDNQSNGWRRPLYSPLYQTEKDKVYDITNPNTFNMIPGKTFRNIIYDQDTSATQE</sequence>
<dbReference type="Pfam" id="PF00188">
    <property type="entry name" value="CAP"/>
    <property type="match status" value="1"/>
</dbReference>
<keyword evidence="5" id="KW-1185">Reference proteome</keyword>
<evidence type="ECO:0000313" key="4">
    <source>
        <dbReference type="EMBL" id="KAK6352182.1"/>
    </source>
</evidence>